<comment type="caution">
    <text evidence="2">The sequence shown here is derived from an EMBL/GenBank/DDBJ whole genome shotgun (WGS) entry which is preliminary data.</text>
</comment>
<evidence type="ECO:0000313" key="2">
    <source>
        <dbReference type="EMBL" id="OEL28518.1"/>
    </source>
</evidence>
<keyword evidence="3" id="KW-1185">Reference proteome</keyword>
<dbReference type="Proteomes" id="UP000095767">
    <property type="component" value="Unassembled WGS sequence"/>
</dbReference>
<dbReference type="AlphaFoldDB" id="A0A1E5VTR8"/>
<proteinExistence type="predicted"/>
<evidence type="ECO:0000256" key="1">
    <source>
        <dbReference type="SAM" id="Coils"/>
    </source>
</evidence>
<protein>
    <submittedName>
        <fullName evidence="2">Uncharacterized protein</fullName>
    </submittedName>
</protein>
<gene>
    <name evidence="2" type="ORF">BAE44_0010467</name>
</gene>
<organism evidence="2 3">
    <name type="scientific">Dichanthelium oligosanthes</name>
    <dbReference type="NCBI Taxonomy" id="888268"/>
    <lineage>
        <taxon>Eukaryota</taxon>
        <taxon>Viridiplantae</taxon>
        <taxon>Streptophyta</taxon>
        <taxon>Embryophyta</taxon>
        <taxon>Tracheophyta</taxon>
        <taxon>Spermatophyta</taxon>
        <taxon>Magnoliopsida</taxon>
        <taxon>Liliopsida</taxon>
        <taxon>Poales</taxon>
        <taxon>Poaceae</taxon>
        <taxon>PACMAD clade</taxon>
        <taxon>Panicoideae</taxon>
        <taxon>Panicodae</taxon>
        <taxon>Paniceae</taxon>
        <taxon>Dichantheliinae</taxon>
        <taxon>Dichanthelium</taxon>
    </lineage>
</organism>
<accession>A0A1E5VTR8</accession>
<dbReference type="EMBL" id="LWDX02029879">
    <property type="protein sequence ID" value="OEL28518.1"/>
    <property type="molecule type" value="Genomic_DNA"/>
</dbReference>
<reference evidence="2 3" key="1">
    <citation type="submission" date="2016-09" db="EMBL/GenBank/DDBJ databases">
        <title>The draft genome of Dichanthelium oligosanthes: A C3 panicoid grass species.</title>
        <authorList>
            <person name="Studer A.J."/>
            <person name="Schnable J.C."/>
            <person name="Brutnell T.P."/>
        </authorList>
    </citation>
    <scope>NUCLEOTIDE SEQUENCE [LARGE SCALE GENOMIC DNA]</scope>
    <source>
        <strain evidence="3">cv. Kellogg 1175</strain>
        <tissue evidence="2">Leaf</tissue>
    </source>
</reference>
<name>A0A1E5VTR8_9POAL</name>
<feature type="coiled-coil region" evidence="1">
    <location>
        <begin position="32"/>
        <end position="66"/>
    </location>
</feature>
<evidence type="ECO:0000313" key="3">
    <source>
        <dbReference type="Proteomes" id="UP000095767"/>
    </source>
</evidence>
<sequence>MAEDAGMSGALGALASKVDLKMCLLKDVMAEYREIQHVINGVAKEKERLQQEKERLQHEKEMLHHEHHGQFYMHVKFCF</sequence>
<keyword evidence="1" id="KW-0175">Coiled coil</keyword>